<evidence type="ECO:0008006" key="4">
    <source>
        <dbReference type="Google" id="ProtNLM"/>
    </source>
</evidence>
<dbReference type="InterPro" id="IPR036679">
    <property type="entry name" value="FlgN-like_sf"/>
</dbReference>
<proteinExistence type="predicted"/>
<dbReference type="Proteomes" id="UP000316476">
    <property type="component" value="Unassembled WGS sequence"/>
</dbReference>
<organism evidence="2 3">
    <name type="scientific">Crateriforma conspicua</name>
    <dbReference type="NCBI Taxonomy" id="2527996"/>
    <lineage>
        <taxon>Bacteria</taxon>
        <taxon>Pseudomonadati</taxon>
        <taxon>Planctomycetota</taxon>
        <taxon>Planctomycetia</taxon>
        <taxon>Planctomycetales</taxon>
        <taxon>Planctomycetaceae</taxon>
        <taxon>Crateriforma</taxon>
    </lineage>
</organism>
<protein>
    <recommendedName>
        <fullName evidence="4">FlgN protein</fullName>
    </recommendedName>
</protein>
<dbReference type="RefSeq" id="WP_146410397.1">
    <property type="nucleotide sequence ID" value="NZ_SJPZ01000001.1"/>
</dbReference>
<evidence type="ECO:0000256" key="1">
    <source>
        <dbReference type="SAM" id="MobiDB-lite"/>
    </source>
</evidence>
<sequence length="161" mass="18555">MESEIVHGDQLAVWVQRRSELIDELFEWTRQQSDAIDGGRMSELMNVLAKKQPPLRELSDLSNKVATQADVDPERRSWSDPTLRQRTIRLHKQSEERLLELIQFEKECEQRLSTSRDDVQRQMTTQHSKQTAVNRYASVSAGYQTQQYSGSSGDSLDLSSD</sequence>
<dbReference type="GO" id="GO:0044780">
    <property type="term" value="P:bacterial-type flagellum assembly"/>
    <property type="evidence" value="ECO:0007669"/>
    <property type="project" value="InterPro"/>
</dbReference>
<dbReference type="EMBL" id="SJPZ01000001">
    <property type="protein sequence ID" value="TWU64779.1"/>
    <property type="molecule type" value="Genomic_DNA"/>
</dbReference>
<reference evidence="2 3" key="1">
    <citation type="submission" date="2019-02" db="EMBL/GenBank/DDBJ databases">
        <title>Deep-cultivation of Planctomycetes and their phenomic and genomic characterization uncovers novel biology.</title>
        <authorList>
            <person name="Wiegand S."/>
            <person name="Jogler M."/>
            <person name="Boedeker C."/>
            <person name="Pinto D."/>
            <person name="Vollmers J."/>
            <person name="Rivas-Marin E."/>
            <person name="Kohn T."/>
            <person name="Peeters S.H."/>
            <person name="Heuer A."/>
            <person name="Rast P."/>
            <person name="Oberbeckmann S."/>
            <person name="Bunk B."/>
            <person name="Jeske O."/>
            <person name="Meyerdierks A."/>
            <person name="Storesund J.E."/>
            <person name="Kallscheuer N."/>
            <person name="Luecker S."/>
            <person name="Lage O.M."/>
            <person name="Pohl T."/>
            <person name="Merkel B.J."/>
            <person name="Hornburger P."/>
            <person name="Mueller R.-W."/>
            <person name="Bruemmer F."/>
            <person name="Labrenz M."/>
            <person name="Spormann A.M."/>
            <person name="Op Den Camp H."/>
            <person name="Overmann J."/>
            <person name="Amann R."/>
            <person name="Jetten M.S.M."/>
            <person name="Mascher T."/>
            <person name="Medema M.H."/>
            <person name="Devos D.P."/>
            <person name="Kaster A.-K."/>
            <person name="Ovreas L."/>
            <person name="Rohde M."/>
            <person name="Galperin M.Y."/>
            <person name="Jogler C."/>
        </authorList>
    </citation>
    <scope>NUCLEOTIDE SEQUENCE [LARGE SCALE GENOMIC DNA]</scope>
    <source>
        <strain evidence="2 3">V7</strain>
    </source>
</reference>
<evidence type="ECO:0000313" key="3">
    <source>
        <dbReference type="Proteomes" id="UP000316476"/>
    </source>
</evidence>
<dbReference type="SUPFAM" id="SSF140566">
    <property type="entry name" value="FlgN-like"/>
    <property type="match status" value="1"/>
</dbReference>
<dbReference type="OrthoDB" id="288176at2"/>
<feature type="region of interest" description="Disordered" evidence="1">
    <location>
        <begin position="58"/>
        <end position="79"/>
    </location>
</feature>
<gene>
    <name evidence="2" type="ORF">V7x_03230</name>
</gene>
<feature type="compositionally biased region" description="Polar residues" evidence="1">
    <location>
        <begin position="121"/>
        <end position="133"/>
    </location>
</feature>
<name>A0A5C6FPC1_9PLAN</name>
<feature type="region of interest" description="Disordered" evidence="1">
    <location>
        <begin position="114"/>
        <end position="133"/>
    </location>
</feature>
<evidence type="ECO:0000313" key="2">
    <source>
        <dbReference type="EMBL" id="TWU64779.1"/>
    </source>
</evidence>
<comment type="caution">
    <text evidence="2">The sequence shown here is derived from an EMBL/GenBank/DDBJ whole genome shotgun (WGS) entry which is preliminary data.</text>
</comment>
<accession>A0A5C6FPC1</accession>
<dbReference type="AlphaFoldDB" id="A0A5C6FPC1"/>